<proteinExistence type="predicted"/>
<organism evidence="1 2">
    <name type="scientific">Staphylococcus nepalensis</name>
    <dbReference type="NCBI Taxonomy" id="214473"/>
    <lineage>
        <taxon>Bacteria</taxon>
        <taxon>Bacillati</taxon>
        <taxon>Bacillota</taxon>
        <taxon>Bacilli</taxon>
        <taxon>Bacillales</taxon>
        <taxon>Staphylococcaceae</taxon>
        <taxon>Staphylococcus</taxon>
    </lineage>
</organism>
<gene>
    <name evidence="1" type="ORF">J3T88_06320</name>
</gene>
<evidence type="ECO:0000313" key="2">
    <source>
        <dbReference type="Proteomes" id="UP000664081"/>
    </source>
</evidence>
<evidence type="ECO:0008006" key="3">
    <source>
        <dbReference type="Google" id="ProtNLM"/>
    </source>
</evidence>
<reference evidence="1 2" key="1">
    <citation type="submission" date="2021-03" db="EMBL/GenBank/DDBJ databases">
        <title>Staphylococci and Mammaliicocci in bats.</title>
        <authorList>
            <person name="Fountain K."/>
        </authorList>
    </citation>
    <scope>NUCLEOTIDE SEQUENCE [LARGE SCALE GENOMIC DNA]</scope>
    <source>
        <strain evidence="1 2">18_1_E_SW</strain>
    </source>
</reference>
<sequence>MYSLYELEKVYGNLKEGMSKFHEFKLDTLLIVAAITVGTNHICKAIKNIETKNDSVSKYIDRLDDDNIMG</sequence>
<keyword evidence="2" id="KW-1185">Reference proteome</keyword>
<dbReference type="Proteomes" id="UP000664081">
    <property type="component" value="Unassembled WGS sequence"/>
</dbReference>
<comment type="caution">
    <text evidence="1">The sequence shown here is derived from an EMBL/GenBank/DDBJ whole genome shotgun (WGS) entry which is preliminary data.</text>
</comment>
<dbReference type="EMBL" id="JAFNLT010000004">
    <property type="protein sequence ID" value="MBO1226941.1"/>
    <property type="molecule type" value="Genomic_DNA"/>
</dbReference>
<accession>A0ABS3L068</accession>
<dbReference type="RefSeq" id="WP_207572576.1">
    <property type="nucleotide sequence ID" value="NZ_JAFNLQ010000014.1"/>
</dbReference>
<name>A0ABS3L068_9STAP</name>
<evidence type="ECO:0000313" key="1">
    <source>
        <dbReference type="EMBL" id="MBO1226941.1"/>
    </source>
</evidence>
<protein>
    <recommendedName>
        <fullName evidence="3">Transposase</fullName>
    </recommendedName>
</protein>